<dbReference type="GO" id="GO:0006887">
    <property type="term" value="P:exocytosis"/>
    <property type="evidence" value="ECO:0007669"/>
    <property type="project" value="InterPro"/>
</dbReference>
<dbReference type="Gene3D" id="1.10.357.70">
    <property type="entry name" value="Exocyst complex component Sec6, C-terminal domain"/>
    <property type="match status" value="1"/>
</dbReference>
<dbReference type="AlphaFoldDB" id="A0A3Q3FI40"/>
<dbReference type="InterPro" id="IPR010326">
    <property type="entry name" value="EXOC3/Sec6"/>
</dbReference>
<dbReference type="GeneTree" id="ENSGT01030000234613"/>
<dbReference type="InterPro" id="IPR042532">
    <property type="entry name" value="EXOC3/Sec6_C"/>
</dbReference>
<accession>A0A3Q3FI40</accession>
<keyword evidence="3" id="KW-1185">Reference proteome</keyword>
<dbReference type="Proteomes" id="UP000261660">
    <property type="component" value="Unplaced"/>
</dbReference>
<dbReference type="Pfam" id="PF06046">
    <property type="entry name" value="Sec6"/>
    <property type="match status" value="1"/>
</dbReference>
<dbReference type="GO" id="GO:0000149">
    <property type="term" value="F:SNARE binding"/>
    <property type="evidence" value="ECO:0007669"/>
    <property type="project" value="TreeGrafter"/>
</dbReference>
<name>A0A3Q3FI40_9LABR</name>
<sequence>MEVLRSAVVCIQQQEEQDRRWTGFPADKVPVWRPQKFLSTHNKLLQNMVESRLMKAAEEDSDGLSTPLKREVCRVGRRVKEDLLTVGRSVVDCYPPQMDILNLYAGLYHQSFSARLNHLAASELETGDCSYLLLWINICYPNEILKHEDLEGRIKTACLGSLLQLDHLERLEDQYLTHKEDQLKLWLNTALRKEEESWLSGKTPELIDQYCFSPLAIDIIQVIDGSLSEFSRVIEDQIKAQRLTAHLESFLTSYRKCVEEFVKGKHTNMRSVIKAQLVCELQFRDYITGLTGSVSDQQRQSCLDTLSALKDCGYRCLTRPSLTQLKESLSQLWTAPWIDGSLPVVDSLLDSVNQQLSDLTDLKPACREAVLSALHQDLVRQYVKRTLKTRTSSRAREVGGAQRMTEDAQKINDFFSEGGCRESMWLGEILCRLAEILRLHDPGSVQLEMVSLARTYPDFSDAHVSALLSLKTGLSAANVRSIRRSVEENRLLNALTNQRPPFFSKVKVKWINNKINQMGLKN</sequence>
<protein>
    <submittedName>
        <fullName evidence="2">Tumor necrosis factor alpha-induced protein 2-like</fullName>
    </submittedName>
</protein>
<dbReference type="PANTHER" id="PTHR21292:SF4">
    <property type="entry name" value="TUMOR NECROSIS FACTOR ALPHA-INDUCED PROTEIN 2"/>
    <property type="match status" value="1"/>
</dbReference>
<proteinExistence type="inferred from homology"/>
<evidence type="ECO:0000256" key="1">
    <source>
        <dbReference type="ARBA" id="ARBA00009447"/>
    </source>
</evidence>
<organism evidence="2 3">
    <name type="scientific">Labrus bergylta</name>
    <name type="common">ballan wrasse</name>
    <dbReference type="NCBI Taxonomy" id="56723"/>
    <lineage>
        <taxon>Eukaryota</taxon>
        <taxon>Metazoa</taxon>
        <taxon>Chordata</taxon>
        <taxon>Craniata</taxon>
        <taxon>Vertebrata</taxon>
        <taxon>Euteleostomi</taxon>
        <taxon>Actinopterygii</taxon>
        <taxon>Neopterygii</taxon>
        <taxon>Teleostei</taxon>
        <taxon>Neoteleostei</taxon>
        <taxon>Acanthomorphata</taxon>
        <taxon>Eupercaria</taxon>
        <taxon>Labriformes</taxon>
        <taxon>Labridae</taxon>
        <taxon>Labrus</taxon>
    </lineage>
</organism>
<dbReference type="InParanoid" id="A0A3Q3FI40"/>
<evidence type="ECO:0000313" key="3">
    <source>
        <dbReference type="Proteomes" id="UP000261660"/>
    </source>
</evidence>
<dbReference type="PANTHER" id="PTHR21292">
    <property type="entry name" value="EXOCYST COMPLEX COMPONENT SEC6-RELATED"/>
    <property type="match status" value="1"/>
</dbReference>
<dbReference type="STRING" id="56723.ENSLBEP00000018833"/>
<dbReference type="GO" id="GO:0000145">
    <property type="term" value="C:exocyst"/>
    <property type="evidence" value="ECO:0007669"/>
    <property type="project" value="InterPro"/>
</dbReference>
<reference evidence="2" key="2">
    <citation type="submission" date="2025-09" db="UniProtKB">
        <authorList>
            <consortium name="Ensembl"/>
        </authorList>
    </citation>
    <scope>IDENTIFICATION</scope>
</reference>
<reference evidence="2" key="1">
    <citation type="submission" date="2025-08" db="UniProtKB">
        <authorList>
            <consortium name="Ensembl"/>
        </authorList>
    </citation>
    <scope>IDENTIFICATION</scope>
</reference>
<dbReference type="Ensembl" id="ENSLBET00000019861.1">
    <property type="protein sequence ID" value="ENSLBEP00000018833.1"/>
    <property type="gene ID" value="ENSLBEG00000014497.1"/>
</dbReference>
<evidence type="ECO:0000313" key="2">
    <source>
        <dbReference type="Ensembl" id="ENSLBEP00000018833.1"/>
    </source>
</evidence>
<dbReference type="GO" id="GO:0051601">
    <property type="term" value="P:exocyst localization"/>
    <property type="evidence" value="ECO:0007669"/>
    <property type="project" value="TreeGrafter"/>
</dbReference>
<comment type="similarity">
    <text evidence="1">Belongs to the SEC6 family.</text>
</comment>